<dbReference type="Proteomes" id="UP000494170">
    <property type="component" value="Unassembled WGS sequence"/>
</dbReference>
<dbReference type="EMBL" id="CABVPY010000070">
    <property type="protein sequence ID" value="VWC35773.1"/>
    <property type="molecule type" value="Genomic_DNA"/>
</dbReference>
<feature type="compositionally biased region" description="Polar residues" evidence="1">
    <location>
        <begin position="141"/>
        <end position="154"/>
    </location>
</feature>
<evidence type="ECO:0000313" key="3">
    <source>
        <dbReference type="EMBL" id="VWC35773.1"/>
    </source>
</evidence>
<protein>
    <submittedName>
        <fullName evidence="3">Uncharacterized protein</fullName>
    </submittedName>
</protein>
<dbReference type="AlphaFoldDB" id="A0A6P2RKM2"/>
<organism evidence="3 4">
    <name type="scientific">Burkholderia lata (strain ATCC 17760 / DSM 23089 / LMG 22485 / NCIMB 9086 / R18194 / 383)</name>
    <dbReference type="NCBI Taxonomy" id="482957"/>
    <lineage>
        <taxon>Bacteria</taxon>
        <taxon>Pseudomonadati</taxon>
        <taxon>Pseudomonadota</taxon>
        <taxon>Betaproteobacteria</taxon>
        <taxon>Burkholderiales</taxon>
        <taxon>Burkholderiaceae</taxon>
        <taxon>Burkholderia</taxon>
        <taxon>Burkholderia cepacia complex</taxon>
    </lineage>
</organism>
<feature type="region of interest" description="Disordered" evidence="1">
    <location>
        <begin position="141"/>
        <end position="240"/>
    </location>
</feature>
<keyword evidence="2" id="KW-0472">Membrane</keyword>
<keyword evidence="2" id="KW-0812">Transmembrane</keyword>
<reference evidence="3 4" key="1">
    <citation type="submission" date="2019-09" db="EMBL/GenBank/DDBJ databases">
        <authorList>
            <person name="Depoorter E."/>
        </authorList>
    </citation>
    <scope>NUCLEOTIDE SEQUENCE [LARGE SCALE GENOMIC DNA]</scope>
    <source>
        <strain evidence="3">LMG 6863</strain>
    </source>
</reference>
<evidence type="ECO:0000256" key="2">
    <source>
        <dbReference type="SAM" id="Phobius"/>
    </source>
</evidence>
<proteinExistence type="predicted"/>
<accession>A0A6P2RKM2</accession>
<feature type="compositionally biased region" description="Polar residues" evidence="1">
    <location>
        <begin position="200"/>
        <end position="228"/>
    </location>
</feature>
<gene>
    <name evidence="3" type="ORF">BLA6863_06686</name>
</gene>
<keyword evidence="2" id="KW-1133">Transmembrane helix</keyword>
<evidence type="ECO:0000256" key="1">
    <source>
        <dbReference type="SAM" id="MobiDB-lite"/>
    </source>
</evidence>
<evidence type="ECO:0000313" key="4">
    <source>
        <dbReference type="Proteomes" id="UP000494170"/>
    </source>
</evidence>
<sequence length="262" mass="28508">MRLISLMSPMRSGYPPQPFGLKGIQEWILVAHGCDVPMIWSTLWGPSVSGQPWGPASRVLSARAMRVVPEKVSRFRLAVVAGALGVFSLLAWLISQELWRPAERPGLPVHLAVPATVVSRKPPIVDRSPLSAPTVIRTVPTFNDHMNQPPQQAGDQLAVNPRPRSSARSGSRHSPTHVMPRMHLTSTRQLVGTHRHAHSSSESTLPNWISAGSSTLEDYLSLTGSTDGPGNRATGASHPDPTEWAHHVVNQRITDIPSAFTK</sequence>
<feature type="transmembrane region" description="Helical" evidence="2">
    <location>
        <begin position="75"/>
        <end position="94"/>
    </location>
</feature>
<name>A0A6P2RKM2_BURL3</name>